<dbReference type="EnsemblProtists" id="EOD13826">
    <property type="protein sequence ID" value="EOD13826"/>
    <property type="gene ID" value="EMIHUDRAFT_437026"/>
</dbReference>
<dbReference type="GeneID" id="17259973"/>
<protein>
    <recommendedName>
        <fullName evidence="3">Pherophorin domain-containing protein</fullName>
    </recommendedName>
</protein>
<dbReference type="KEGG" id="ehx:EMIHUDRAFT_437026"/>
<organism evidence="1 2">
    <name type="scientific">Emiliania huxleyi (strain CCMP1516)</name>
    <dbReference type="NCBI Taxonomy" id="280463"/>
    <lineage>
        <taxon>Eukaryota</taxon>
        <taxon>Haptista</taxon>
        <taxon>Haptophyta</taxon>
        <taxon>Prymnesiophyceae</taxon>
        <taxon>Isochrysidales</taxon>
        <taxon>Noelaerhabdaceae</taxon>
        <taxon>Emiliania</taxon>
    </lineage>
</organism>
<evidence type="ECO:0000313" key="1">
    <source>
        <dbReference type="EnsemblProtists" id="EOD13826"/>
    </source>
</evidence>
<dbReference type="PaxDb" id="2903-EOD13826"/>
<name>A0A0D3IRE1_EMIH1</name>
<accession>A0A0D3IRE1</accession>
<keyword evidence="2" id="KW-1185">Reference proteome</keyword>
<dbReference type="RefSeq" id="XP_005766255.1">
    <property type="nucleotide sequence ID" value="XM_005766198.1"/>
</dbReference>
<evidence type="ECO:0008006" key="3">
    <source>
        <dbReference type="Google" id="ProtNLM"/>
    </source>
</evidence>
<sequence>MLALATASSAWWFPSGASTRDATVDGIDLACPDTSAPFGLACGMKVVATAKASCSDVLEEMHARVDGQADGSWHDPHNRGTYAVQKYGGSFSTSRLTGDGKFTDKQLFTLTRTGSGSCQIQACSRSQVPSGLDAGTNYCNLKMLFCGSHDCAGGRCCKPLKHDFTTAGEQTEKFMQSSVDLGACLKV</sequence>
<evidence type="ECO:0000313" key="2">
    <source>
        <dbReference type="Proteomes" id="UP000013827"/>
    </source>
</evidence>
<proteinExistence type="predicted"/>
<reference evidence="2" key="1">
    <citation type="journal article" date="2013" name="Nature">
        <title>Pan genome of the phytoplankton Emiliania underpins its global distribution.</title>
        <authorList>
            <person name="Read B.A."/>
            <person name="Kegel J."/>
            <person name="Klute M.J."/>
            <person name="Kuo A."/>
            <person name="Lefebvre S.C."/>
            <person name="Maumus F."/>
            <person name="Mayer C."/>
            <person name="Miller J."/>
            <person name="Monier A."/>
            <person name="Salamov A."/>
            <person name="Young J."/>
            <person name="Aguilar M."/>
            <person name="Claverie J.M."/>
            <person name="Frickenhaus S."/>
            <person name="Gonzalez K."/>
            <person name="Herman E.K."/>
            <person name="Lin Y.C."/>
            <person name="Napier J."/>
            <person name="Ogata H."/>
            <person name="Sarno A.F."/>
            <person name="Shmutz J."/>
            <person name="Schroeder D."/>
            <person name="de Vargas C."/>
            <person name="Verret F."/>
            <person name="von Dassow P."/>
            <person name="Valentin K."/>
            <person name="Van de Peer Y."/>
            <person name="Wheeler G."/>
            <person name="Dacks J.B."/>
            <person name="Delwiche C.F."/>
            <person name="Dyhrman S.T."/>
            <person name="Glockner G."/>
            <person name="John U."/>
            <person name="Richards T."/>
            <person name="Worden A.Z."/>
            <person name="Zhang X."/>
            <person name="Grigoriev I.V."/>
            <person name="Allen A.E."/>
            <person name="Bidle K."/>
            <person name="Borodovsky M."/>
            <person name="Bowler C."/>
            <person name="Brownlee C."/>
            <person name="Cock J.M."/>
            <person name="Elias M."/>
            <person name="Gladyshev V.N."/>
            <person name="Groth M."/>
            <person name="Guda C."/>
            <person name="Hadaegh A."/>
            <person name="Iglesias-Rodriguez M.D."/>
            <person name="Jenkins J."/>
            <person name="Jones B.M."/>
            <person name="Lawson T."/>
            <person name="Leese F."/>
            <person name="Lindquist E."/>
            <person name="Lobanov A."/>
            <person name="Lomsadze A."/>
            <person name="Malik S.B."/>
            <person name="Marsh M.E."/>
            <person name="Mackinder L."/>
            <person name="Mock T."/>
            <person name="Mueller-Roeber B."/>
            <person name="Pagarete A."/>
            <person name="Parker M."/>
            <person name="Probert I."/>
            <person name="Quesneville H."/>
            <person name="Raines C."/>
            <person name="Rensing S.A."/>
            <person name="Riano-Pachon D.M."/>
            <person name="Richier S."/>
            <person name="Rokitta S."/>
            <person name="Shiraiwa Y."/>
            <person name="Soanes D.M."/>
            <person name="van der Giezen M."/>
            <person name="Wahlund T.M."/>
            <person name="Williams B."/>
            <person name="Wilson W."/>
            <person name="Wolfe G."/>
            <person name="Wurch L.L."/>
        </authorList>
    </citation>
    <scope>NUCLEOTIDE SEQUENCE</scope>
</reference>
<dbReference type="HOGENOM" id="CLU_1450199_0_0_1"/>
<dbReference type="Proteomes" id="UP000013827">
    <property type="component" value="Unassembled WGS sequence"/>
</dbReference>
<reference evidence="1" key="2">
    <citation type="submission" date="2024-10" db="UniProtKB">
        <authorList>
            <consortium name="EnsemblProtists"/>
        </authorList>
    </citation>
    <scope>IDENTIFICATION</scope>
</reference>
<dbReference type="AlphaFoldDB" id="A0A0D3IRE1"/>